<dbReference type="AlphaFoldDB" id="F2KQS9"/>
<keyword evidence="11" id="KW-1185">Reference proteome</keyword>
<dbReference type="PANTHER" id="PTHR23389:SF6">
    <property type="entry name" value="REPLICATION FACTOR C SUBUNIT 1"/>
    <property type="match status" value="1"/>
</dbReference>
<dbReference type="SUPFAM" id="SSF52540">
    <property type="entry name" value="P-loop containing nucleoside triphosphate hydrolases"/>
    <property type="match status" value="1"/>
</dbReference>
<dbReference type="InterPro" id="IPR003593">
    <property type="entry name" value="AAA+_ATPase"/>
</dbReference>
<proteinExistence type="inferred from homology"/>
<keyword evidence="5 7" id="KW-0067">ATP-binding</keyword>
<dbReference type="HOGENOM" id="CLU_027255_1_0_2"/>
<evidence type="ECO:0000313" key="11">
    <source>
        <dbReference type="Proteomes" id="UP000008136"/>
    </source>
</evidence>
<dbReference type="InterPro" id="IPR023935">
    <property type="entry name" value="Rep_factor-C_lsu"/>
</dbReference>
<evidence type="ECO:0000256" key="6">
    <source>
        <dbReference type="ARBA" id="ARBA00032141"/>
    </source>
</evidence>
<dbReference type="GO" id="GO:0016887">
    <property type="term" value="F:ATP hydrolysis activity"/>
    <property type="evidence" value="ECO:0007669"/>
    <property type="project" value="InterPro"/>
</dbReference>
<dbReference type="Pfam" id="PF21960">
    <property type="entry name" value="RCF1-5-like_lid"/>
    <property type="match status" value="1"/>
</dbReference>
<dbReference type="GO" id="GO:0006260">
    <property type="term" value="P:DNA replication"/>
    <property type="evidence" value="ECO:0007669"/>
    <property type="project" value="UniProtKB-UniRule"/>
</dbReference>
<dbReference type="CDD" id="cd18140">
    <property type="entry name" value="HLD_clamp_RFC"/>
    <property type="match status" value="1"/>
</dbReference>
<evidence type="ECO:0000256" key="4">
    <source>
        <dbReference type="ARBA" id="ARBA00022741"/>
    </source>
</evidence>
<reference evidence="10 11" key="1">
    <citation type="submission" date="2011-03" db="EMBL/GenBank/DDBJ databases">
        <title>The complete genome of Archaeoglobus veneficus SNP6.</title>
        <authorList>
            <consortium name="US DOE Joint Genome Institute (JGI-PGF)"/>
            <person name="Lucas S."/>
            <person name="Copeland A."/>
            <person name="Lapidus A."/>
            <person name="Bruce D."/>
            <person name="Goodwin L."/>
            <person name="Pitluck S."/>
            <person name="Kyrpides N."/>
            <person name="Mavromatis K."/>
            <person name="Pagani I."/>
            <person name="Ivanova N."/>
            <person name="Mikhailova N."/>
            <person name="Lu M."/>
            <person name="Detter J.C."/>
            <person name="Tapia R."/>
            <person name="Han C."/>
            <person name="Land M."/>
            <person name="Hauser L."/>
            <person name="Markowitz V."/>
            <person name="Cheng J.-F."/>
            <person name="Hugenholtz P."/>
            <person name="Woyke T."/>
            <person name="Wu D."/>
            <person name="Spring S."/>
            <person name="Brambilla E."/>
            <person name="Klenk H.-P."/>
            <person name="Eisen J.A."/>
        </authorList>
    </citation>
    <scope>NUCLEOTIDE SEQUENCE [LARGE SCALE GENOMIC DNA]</scope>
    <source>
        <strain>SNP6</strain>
    </source>
</reference>
<sequence length="502" mass="58006">MLWVEKYRPKTIKDVVADKKVLEKVVTWAKNWEKGIVQKPLLFAGPPGTGKTSLALAIANTFGWEVVELNASDQRNWRIIYHIVGEGAFSETISDEGEFLSIRQGRLKLIILDEVDNIHKKEDAGGEGALIRLLKKKPRQPIILTANEPYNLSAELRNLCEMITFRRLDVRRVVAVLERICAQEGIRADRRALESIARNAGGDLRAAINDLQAIAEGKTEIRVEDVVTAKRTQETDVFKVMQKIFKTTSSAVYSEAMLLDESPDDFINWIDENLPLEYSGEDLLKGYLVLSRADIFLGRVRRRQFYRLWKYATYLMTAGVQQVKKEARRGFTRYRRPAIWQMLAASRQRREKMKTILAKIGRYSHLSKKKASTEMYFTIKFLLSKTEIPIAASVAAFYDFSEDDIKFITGDEERAKEIMKYVKEHRLHRVEDESFLTAFEMLEREEELATAAEAEEEKLIEVVSEEGDESEEETEEKVKRERREKRRKKKSKGKEVTLDFFS</sequence>
<name>F2KQS9_ARCVS</name>
<protein>
    <recommendedName>
        <fullName evidence="2 7">Replication factor C large subunit</fullName>
        <shortName evidence="7">RFC large subunit</shortName>
    </recommendedName>
    <alternativeName>
        <fullName evidence="6 7">Clamp loader large subunit</fullName>
    </alternativeName>
</protein>
<feature type="compositionally biased region" description="Acidic residues" evidence="8">
    <location>
        <begin position="460"/>
        <end position="475"/>
    </location>
</feature>
<keyword evidence="3 7" id="KW-0235">DNA replication</keyword>
<dbReference type="InterPro" id="IPR047854">
    <property type="entry name" value="RFC_lid"/>
</dbReference>
<gene>
    <name evidence="7" type="primary">rfcL</name>
    <name evidence="10" type="ordered locus">Arcve_0620</name>
</gene>
<evidence type="ECO:0000256" key="2">
    <source>
        <dbReference type="ARBA" id="ARBA00014793"/>
    </source>
</evidence>
<dbReference type="GO" id="GO:0005524">
    <property type="term" value="F:ATP binding"/>
    <property type="evidence" value="ECO:0007669"/>
    <property type="project" value="UniProtKB-UniRule"/>
</dbReference>
<feature type="compositionally biased region" description="Basic residues" evidence="8">
    <location>
        <begin position="482"/>
        <end position="492"/>
    </location>
</feature>
<dbReference type="RefSeq" id="WP_013683315.1">
    <property type="nucleotide sequence ID" value="NC_015320.1"/>
</dbReference>
<dbReference type="HAMAP" id="MF_01508">
    <property type="entry name" value="RfcL"/>
    <property type="match status" value="1"/>
</dbReference>
<dbReference type="Pfam" id="PF00004">
    <property type="entry name" value="AAA"/>
    <property type="match status" value="1"/>
</dbReference>
<evidence type="ECO:0000256" key="3">
    <source>
        <dbReference type="ARBA" id="ARBA00022705"/>
    </source>
</evidence>
<comment type="function">
    <text evidence="7">Part of the RFC clamp loader complex which loads the PCNA sliding clamp onto DNA.</text>
</comment>
<dbReference type="eggNOG" id="arCOG00470">
    <property type="taxonomic scope" value="Archaea"/>
</dbReference>
<dbReference type="PANTHER" id="PTHR23389">
    <property type="entry name" value="CHROMOSOME TRANSMISSION FIDELITY FACTOR 18"/>
    <property type="match status" value="1"/>
</dbReference>
<dbReference type="SMART" id="SM00382">
    <property type="entry name" value="AAA"/>
    <property type="match status" value="1"/>
</dbReference>
<dbReference type="KEGG" id="ave:Arcve_0620"/>
<feature type="binding site" evidence="7">
    <location>
        <begin position="45"/>
        <end position="52"/>
    </location>
    <ligand>
        <name>ATP</name>
        <dbReference type="ChEBI" id="CHEBI:30616"/>
    </ligand>
</feature>
<evidence type="ECO:0000256" key="7">
    <source>
        <dbReference type="HAMAP-Rule" id="MF_01508"/>
    </source>
</evidence>
<dbReference type="Proteomes" id="UP000008136">
    <property type="component" value="Chromosome"/>
</dbReference>
<comment type="subunit">
    <text evidence="7">Heteromultimer composed of small subunits (RfcS) and large subunits (RfcL).</text>
</comment>
<feature type="region of interest" description="Disordered" evidence="8">
    <location>
        <begin position="460"/>
        <end position="502"/>
    </location>
</feature>
<evidence type="ECO:0000313" key="10">
    <source>
        <dbReference type="EMBL" id="AEA46641.1"/>
    </source>
</evidence>
<evidence type="ECO:0000256" key="5">
    <source>
        <dbReference type="ARBA" id="ARBA00022840"/>
    </source>
</evidence>
<dbReference type="Gene3D" id="1.10.8.60">
    <property type="match status" value="1"/>
</dbReference>
<dbReference type="NCBIfam" id="NF003229">
    <property type="entry name" value="PRK04195.1-5"/>
    <property type="match status" value="1"/>
</dbReference>
<dbReference type="NCBIfam" id="NF003234">
    <property type="entry name" value="PRK04195.2-4"/>
    <property type="match status" value="1"/>
</dbReference>
<comment type="similarity">
    <text evidence="1 7">Belongs to the activator 1 small subunits family. RfcL subfamily.</text>
</comment>
<evidence type="ECO:0000256" key="8">
    <source>
        <dbReference type="SAM" id="MobiDB-lite"/>
    </source>
</evidence>
<dbReference type="CDD" id="cd00009">
    <property type="entry name" value="AAA"/>
    <property type="match status" value="1"/>
</dbReference>
<keyword evidence="4 7" id="KW-0547">Nucleotide-binding</keyword>
<evidence type="ECO:0000256" key="1">
    <source>
        <dbReference type="ARBA" id="ARBA00006878"/>
    </source>
</evidence>
<dbReference type="InterPro" id="IPR003959">
    <property type="entry name" value="ATPase_AAA_core"/>
</dbReference>
<feature type="domain" description="AAA+ ATPase" evidence="9">
    <location>
        <begin position="37"/>
        <end position="178"/>
    </location>
</feature>
<dbReference type="OrthoDB" id="8658at2157"/>
<dbReference type="InterPro" id="IPR027417">
    <property type="entry name" value="P-loop_NTPase"/>
</dbReference>
<evidence type="ECO:0000259" key="9">
    <source>
        <dbReference type="SMART" id="SM00382"/>
    </source>
</evidence>
<dbReference type="Gene3D" id="3.40.50.300">
    <property type="entry name" value="P-loop containing nucleotide triphosphate hydrolases"/>
    <property type="match status" value="1"/>
</dbReference>
<organism evidence="10 11">
    <name type="scientific">Archaeoglobus veneficus (strain DSM 11195 / SNP6)</name>
    <dbReference type="NCBI Taxonomy" id="693661"/>
    <lineage>
        <taxon>Archaea</taxon>
        <taxon>Methanobacteriati</taxon>
        <taxon>Methanobacteriota</taxon>
        <taxon>Archaeoglobi</taxon>
        <taxon>Archaeoglobales</taxon>
        <taxon>Archaeoglobaceae</taxon>
        <taxon>Archaeoglobus</taxon>
    </lineage>
</organism>
<dbReference type="GO" id="GO:0003689">
    <property type="term" value="F:DNA clamp loader activity"/>
    <property type="evidence" value="ECO:0007669"/>
    <property type="project" value="UniProtKB-UniRule"/>
</dbReference>
<feature type="compositionally biased region" description="Basic and acidic residues" evidence="8">
    <location>
        <begin position="493"/>
        <end position="502"/>
    </location>
</feature>
<dbReference type="STRING" id="693661.Arcve_0620"/>
<accession>F2KQS9</accession>
<dbReference type="GeneID" id="10393717"/>
<dbReference type="EMBL" id="CP002588">
    <property type="protein sequence ID" value="AEA46641.1"/>
    <property type="molecule type" value="Genomic_DNA"/>
</dbReference>